<sequence>MSDLGQGTKGEFDSQRPLQLRVYFWSKTNQNFSVRHSPRTPSPIMVFASLFMLVLASYVYRDAVFALATTLVTSTDSTASQHIVDTGYARYLGNHSYPNTIAYLGIPYAEPPLGERRFRAPLPLNTARVAAEAKGGIIDATEYPDFCVQGTTGGGDAGGAGSEDCLNVNIYAPVNATKHSNLYFLSCLYRIQSSGYAFGNPASWPFDHWVNQSPNVVVASVYYRLDSLGFLASPALHNNPALGDLNVGFLDQIQALKWVQANIGSFGGDKSKVTINGHSAGGGSIELHLVANEGEKLFSQAIAQSVYRGPLPSPEQQEPLFNFYANHAGCGQGTDAQKIACLRKASVSALAMAQDAASTSAFTASPYRSFRPVIDGKVLTDYPTKSIQAGKFAKVPLIVGATSNETLSGGSSITQALQNSFPLLTNASANALIAKYPLAEFGSADLQFQTVTGDASVRCARSILGTAFAATTKAWTYRVNQKTPGTVAVIHAAENWFMFRGTAPGFNGTIAFQPLTPADTVFAAELIAYWVSFVRSGDPNTFKLATSPSWTPFTAVKSERIVLQEPSGSSGVATSAVSGSFLEVEGDEEKERCALVADLVEQLQN</sequence>
<dbReference type="InterPro" id="IPR050309">
    <property type="entry name" value="Type-B_Carboxylest/Lipase"/>
</dbReference>
<dbReference type="GO" id="GO:0016787">
    <property type="term" value="F:hydrolase activity"/>
    <property type="evidence" value="ECO:0007669"/>
    <property type="project" value="UniProtKB-KW"/>
</dbReference>
<dbReference type="EC" id="3.1.1.-" evidence="3"/>
<dbReference type="Gene3D" id="3.40.50.1820">
    <property type="entry name" value="alpha/beta hydrolase"/>
    <property type="match status" value="1"/>
</dbReference>
<evidence type="ECO:0000256" key="3">
    <source>
        <dbReference type="RuleBase" id="RU361235"/>
    </source>
</evidence>
<dbReference type="InterPro" id="IPR002018">
    <property type="entry name" value="CarbesteraseB"/>
</dbReference>
<comment type="similarity">
    <text evidence="1 3">Belongs to the type-B carboxylesterase/lipase family.</text>
</comment>
<comment type="caution">
    <text evidence="5">The sequence shown here is derived from an EMBL/GenBank/DDBJ whole genome shotgun (WGS) entry which is preliminary data.</text>
</comment>
<evidence type="ECO:0000313" key="5">
    <source>
        <dbReference type="EMBL" id="KAF9483207.1"/>
    </source>
</evidence>
<dbReference type="Pfam" id="PF00135">
    <property type="entry name" value="COesterase"/>
    <property type="match status" value="1"/>
</dbReference>
<gene>
    <name evidence="5" type="ORF">BDN70DRAFT_874082</name>
</gene>
<dbReference type="AlphaFoldDB" id="A0A9P5Z7U3"/>
<keyword evidence="6" id="KW-1185">Reference proteome</keyword>
<name>A0A9P5Z7U3_9AGAR</name>
<dbReference type="PANTHER" id="PTHR11559">
    <property type="entry name" value="CARBOXYLESTERASE"/>
    <property type="match status" value="1"/>
</dbReference>
<dbReference type="EMBL" id="MU155156">
    <property type="protein sequence ID" value="KAF9483207.1"/>
    <property type="molecule type" value="Genomic_DNA"/>
</dbReference>
<evidence type="ECO:0000256" key="1">
    <source>
        <dbReference type="ARBA" id="ARBA00005964"/>
    </source>
</evidence>
<feature type="domain" description="Carboxylesterase type B" evidence="4">
    <location>
        <begin position="84"/>
        <end position="560"/>
    </location>
</feature>
<evidence type="ECO:0000259" key="4">
    <source>
        <dbReference type="Pfam" id="PF00135"/>
    </source>
</evidence>
<dbReference type="PROSITE" id="PS00122">
    <property type="entry name" value="CARBOXYLESTERASE_B_1"/>
    <property type="match status" value="1"/>
</dbReference>
<dbReference type="Proteomes" id="UP000807469">
    <property type="component" value="Unassembled WGS sequence"/>
</dbReference>
<organism evidence="5 6">
    <name type="scientific">Pholiota conissans</name>
    <dbReference type="NCBI Taxonomy" id="109636"/>
    <lineage>
        <taxon>Eukaryota</taxon>
        <taxon>Fungi</taxon>
        <taxon>Dikarya</taxon>
        <taxon>Basidiomycota</taxon>
        <taxon>Agaricomycotina</taxon>
        <taxon>Agaricomycetes</taxon>
        <taxon>Agaricomycetidae</taxon>
        <taxon>Agaricales</taxon>
        <taxon>Agaricineae</taxon>
        <taxon>Strophariaceae</taxon>
        <taxon>Pholiota</taxon>
    </lineage>
</organism>
<dbReference type="InterPro" id="IPR029058">
    <property type="entry name" value="AB_hydrolase_fold"/>
</dbReference>
<evidence type="ECO:0000256" key="2">
    <source>
        <dbReference type="ARBA" id="ARBA00022801"/>
    </source>
</evidence>
<dbReference type="InterPro" id="IPR019826">
    <property type="entry name" value="Carboxylesterase_B_AS"/>
</dbReference>
<accession>A0A9P5Z7U3</accession>
<keyword evidence="2 3" id="KW-0378">Hydrolase</keyword>
<proteinExistence type="inferred from homology"/>
<dbReference type="SUPFAM" id="SSF53474">
    <property type="entry name" value="alpha/beta-Hydrolases"/>
    <property type="match status" value="1"/>
</dbReference>
<protein>
    <recommendedName>
        <fullName evidence="3">Carboxylic ester hydrolase</fullName>
        <ecNumber evidence="3">3.1.1.-</ecNumber>
    </recommendedName>
</protein>
<reference evidence="5" key="1">
    <citation type="submission" date="2020-11" db="EMBL/GenBank/DDBJ databases">
        <authorList>
            <consortium name="DOE Joint Genome Institute"/>
            <person name="Ahrendt S."/>
            <person name="Riley R."/>
            <person name="Andreopoulos W."/>
            <person name="Labutti K."/>
            <person name="Pangilinan J."/>
            <person name="Ruiz-Duenas F.J."/>
            <person name="Barrasa J.M."/>
            <person name="Sanchez-Garcia M."/>
            <person name="Camarero S."/>
            <person name="Miyauchi S."/>
            <person name="Serrano A."/>
            <person name="Linde D."/>
            <person name="Babiker R."/>
            <person name="Drula E."/>
            <person name="Ayuso-Fernandez I."/>
            <person name="Pacheco R."/>
            <person name="Padilla G."/>
            <person name="Ferreira P."/>
            <person name="Barriuso J."/>
            <person name="Kellner H."/>
            <person name="Castanera R."/>
            <person name="Alfaro M."/>
            <person name="Ramirez L."/>
            <person name="Pisabarro A.G."/>
            <person name="Kuo A."/>
            <person name="Tritt A."/>
            <person name="Lipzen A."/>
            <person name="He G."/>
            <person name="Yan M."/>
            <person name="Ng V."/>
            <person name="Cullen D."/>
            <person name="Martin F."/>
            <person name="Rosso M.-N."/>
            <person name="Henrissat B."/>
            <person name="Hibbett D."/>
            <person name="Martinez A.T."/>
            <person name="Grigoriev I.V."/>
        </authorList>
    </citation>
    <scope>NUCLEOTIDE SEQUENCE</scope>
    <source>
        <strain evidence="5">CIRM-BRFM 674</strain>
    </source>
</reference>
<dbReference type="OrthoDB" id="408631at2759"/>
<evidence type="ECO:0000313" key="6">
    <source>
        <dbReference type="Proteomes" id="UP000807469"/>
    </source>
</evidence>